<keyword evidence="15" id="KW-1185">Reference proteome</keyword>
<keyword evidence="4" id="KW-0521">NADP</keyword>
<dbReference type="InterPro" id="IPR036291">
    <property type="entry name" value="NAD(P)-bd_dom_sf"/>
</dbReference>
<comment type="function">
    <text evidence="9">Catalyzes the reduction of all-trans-retinal to all-trans-retinol in the presence of NADPH.</text>
</comment>
<reference evidence="14" key="1">
    <citation type="submission" date="2021-03" db="EMBL/GenBank/DDBJ databases">
        <title>Chromosome level genome of the anhydrobiotic midge Polypedilum vanderplanki.</title>
        <authorList>
            <person name="Yoshida Y."/>
            <person name="Kikawada T."/>
            <person name="Gusev O."/>
        </authorList>
    </citation>
    <scope>NUCLEOTIDE SEQUENCE</scope>
    <source>
        <strain evidence="14">NIAS01</strain>
        <tissue evidence="14">Whole body or cell culture</tissue>
    </source>
</reference>
<dbReference type="PANTHER" id="PTHR24322">
    <property type="entry name" value="PKSB"/>
    <property type="match status" value="1"/>
</dbReference>
<evidence type="ECO:0000313" key="14">
    <source>
        <dbReference type="EMBL" id="KAG5682538.1"/>
    </source>
</evidence>
<dbReference type="GO" id="GO:0005811">
    <property type="term" value="C:lipid droplet"/>
    <property type="evidence" value="ECO:0007669"/>
    <property type="project" value="TreeGrafter"/>
</dbReference>
<dbReference type="AlphaFoldDB" id="A0A9J6CJZ1"/>
<keyword evidence="8 13" id="KW-0472">Membrane</keyword>
<keyword evidence="5 13" id="KW-1133">Transmembrane helix</keyword>
<accession>A0A9J6CJZ1</accession>
<dbReference type="Proteomes" id="UP001107558">
    <property type="component" value="Chromosome 1"/>
</dbReference>
<dbReference type="PRINTS" id="PR00080">
    <property type="entry name" value="SDRFAMILY"/>
</dbReference>
<evidence type="ECO:0000256" key="12">
    <source>
        <dbReference type="RuleBase" id="RU000363"/>
    </source>
</evidence>
<dbReference type="PRINTS" id="PR00081">
    <property type="entry name" value="GDHRDH"/>
</dbReference>
<dbReference type="GO" id="GO:0016020">
    <property type="term" value="C:membrane"/>
    <property type="evidence" value="ECO:0007669"/>
    <property type="project" value="UniProtKB-SubCell"/>
</dbReference>
<evidence type="ECO:0000313" key="15">
    <source>
        <dbReference type="Proteomes" id="UP001107558"/>
    </source>
</evidence>
<evidence type="ECO:0000256" key="4">
    <source>
        <dbReference type="ARBA" id="ARBA00022857"/>
    </source>
</evidence>
<proteinExistence type="inferred from homology"/>
<dbReference type="Gene3D" id="3.40.50.720">
    <property type="entry name" value="NAD(P)-binding Rossmann-like Domain"/>
    <property type="match status" value="1"/>
</dbReference>
<dbReference type="OrthoDB" id="5840532at2759"/>
<dbReference type="SUPFAM" id="SSF51735">
    <property type="entry name" value="NAD(P)-binding Rossmann-fold domains"/>
    <property type="match status" value="1"/>
</dbReference>
<dbReference type="CDD" id="cd05339">
    <property type="entry name" value="17beta-HSDXI-like_SDR_c"/>
    <property type="match status" value="1"/>
</dbReference>
<evidence type="ECO:0000256" key="11">
    <source>
        <dbReference type="ARBA" id="ARBA00082544"/>
    </source>
</evidence>
<evidence type="ECO:0000256" key="9">
    <source>
        <dbReference type="ARBA" id="ARBA00059620"/>
    </source>
</evidence>
<dbReference type="GO" id="GO:0052650">
    <property type="term" value="F:all-trans-retinol dehydrogenase (NADP+) activity"/>
    <property type="evidence" value="ECO:0007669"/>
    <property type="project" value="UniProtKB-ARBA"/>
</dbReference>
<sequence length="308" mass="34380">MAESTSLFDVVSVFFEIIVLIVKFWITTFVSIYKIFTAEERSVEGDIVLITGAGHGIGKEMAIQYSALGATIVCWDINEHLNLDTVNLIKSKGRKAYGYTVDVTNREKVLETGAKVLKEVGDVTILINNAGIMPQHQLLKHTENEIKKIFEINVLAHFWMFQAFLPKMIENNKGHIVALSSMAGILGSRNLVPYCGSKFAVRGIQEALLEELRADSNGKSKIKLTTIYPYAIGTGLFQDFKIRFPKLMPVLKPEEAAAAIISAQRKGMEEASIPRELLHTNKIFRLFPSPAARLVGDFLNTYVESDRK</sequence>
<keyword evidence="6" id="KW-0560">Oxidoreductase</keyword>
<comment type="subcellular location">
    <subcellularLocation>
        <location evidence="1">Membrane</location>
        <topology evidence="1">Multi-pass membrane protein</topology>
    </subcellularLocation>
</comment>
<dbReference type="FunFam" id="3.40.50.720:FF:000131">
    <property type="entry name" value="Short-chain dehydrogenase/reductase 3"/>
    <property type="match status" value="1"/>
</dbReference>
<gene>
    <name evidence="14" type="ORF">PVAND_011885</name>
</gene>
<protein>
    <recommendedName>
        <fullName evidence="10">Short-chain dehydrogenase/reductase 3</fullName>
    </recommendedName>
    <alternativeName>
        <fullName evidence="11">Retinal short-chain dehydrogenase/reductase 1</fullName>
    </alternativeName>
</protein>
<organism evidence="14 15">
    <name type="scientific">Polypedilum vanderplanki</name>
    <name type="common">Sleeping chironomid midge</name>
    <dbReference type="NCBI Taxonomy" id="319348"/>
    <lineage>
        <taxon>Eukaryota</taxon>
        <taxon>Metazoa</taxon>
        <taxon>Ecdysozoa</taxon>
        <taxon>Arthropoda</taxon>
        <taxon>Hexapoda</taxon>
        <taxon>Insecta</taxon>
        <taxon>Pterygota</taxon>
        <taxon>Neoptera</taxon>
        <taxon>Endopterygota</taxon>
        <taxon>Diptera</taxon>
        <taxon>Nematocera</taxon>
        <taxon>Chironomoidea</taxon>
        <taxon>Chironomidae</taxon>
        <taxon>Chironominae</taxon>
        <taxon>Polypedilum</taxon>
        <taxon>Polypedilum</taxon>
    </lineage>
</organism>
<evidence type="ECO:0000256" key="7">
    <source>
        <dbReference type="ARBA" id="ARBA00023098"/>
    </source>
</evidence>
<dbReference type="InterPro" id="IPR002347">
    <property type="entry name" value="SDR_fam"/>
</dbReference>
<comment type="caution">
    <text evidence="14">The sequence shown here is derived from an EMBL/GenBank/DDBJ whole genome shotgun (WGS) entry which is preliminary data.</text>
</comment>
<keyword evidence="3 13" id="KW-0812">Transmembrane</keyword>
<evidence type="ECO:0000256" key="3">
    <source>
        <dbReference type="ARBA" id="ARBA00022692"/>
    </source>
</evidence>
<dbReference type="EMBL" id="JADBJN010000001">
    <property type="protein sequence ID" value="KAG5682538.1"/>
    <property type="molecule type" value="Genomic_DNA"/>
</dbReference>
<evidence type="ECO:0000256" key="6">
    <source>
        <dbReference type="ARBA" id="ARBA00023002"/>
    </source>
</evidence>
<evidence type="ECO:0000256" key="2">
    <source>
        <dbReference type="ARBA" id="ARBA00006484"/>
    </source>
</evidence>
<name>A0A9J6CJZ1_POLVA</name>
<evidence type="ECO:0000256" key="5">
    <source>
        <dbReference type="ARBA" id="ARBA00022989"/>
    </source>
</evidence>
<evidence type="ECO:0000256" key="10">
    <source>
        <dbReference type="ARBA" id="ARBA00068717"/>
    </source>
</evidence>
<dbReference type="Pfam" id="PF00106">
    <property type="entry name" value="adh_short"/>
    <property type="match status" value="1"/>
</dbReference>
<comment type="similarity">
    <text evidence="2 12">Belongs to the short-chain dehydrogenases/reductases (SDR) family.</text>
</comment>
<evidence type="ECO:0000256" key="8">
    <source>
        <dbReference type="ARBA" id="ARBA00023136"/>
    </source>
</evidence>
<evidence type="ECO:0000256" key="13">
    <source>
        <dbReference type="SAM" id="Phobius"/>
    </source>
</evidence>
<evidence type="ECO:0000256" key="1">
    <source>
        <dbReference type="ARBA" id="ARBA00004141"/>
    </source>
</evidence>
<keyword evidence="7" id="KW-0443">Lipid metabolism</keyword>
<feature type="transmembrane region" description="Helical" evidence="13">
    <location>
        <begin position="6"/>
        <end position="26"/>
    </location>
</feature>
<dbReference type="PANTHER" id="PTHR24322:SF736">
    <property type="entry name" value="RETINOL DEHYDROGENASE 10"/>
    <property type="match status" value="1"/>
</dbReference>